<proteinExistence type="predicted"/>
<dbReference type="EMBL" id="CZRL01000106">
    <property type="protein sequence ID" value="CUS54947.1"/>
    <property type="molecule type" value="Genomic_DNA"/>
</dbReference>
<evidence type="ECO:0008006" key="2">
    <source>
        <dbReference type="Google" id="ProtNLM"/>
    </source>
</evidence>
<accession>A0A160TWS2</accession>
<dbReference type="AlphaFoldDB" id="A0A160TWS2"/>
<dbReference type="SUPFAM" id="SSF55718">
    <property type="entry name" value="SCP-like"/>
    <property type="match status" value="1"/>
</dbReference>
<protein>
    <recommendedName>
        <fullName evidence="2">SCP2 domain-containing protein</fullName>
    </recommendedName>
</protein>
<organism evidence="1">
    <name type="scientific">hydrothermal vent metagenome</name>
    <dbReference type="NCBI Taxonomy" id="652676"/>
    <lineage>
        <taxon>unclassified sequences</taxon>
        <taxon>metagenomes</taxon>
        <taxon>ecological metagenomes</taxon>
    </lineage>
</organism>
<gene>
    <name evidence="1" type="ORF">MGWOODY_XGa1937</name>
</gene>
<sequence length="122" mass="13906">MIEKLPELVNNNEALIRRGRWLNDVFLVEVGEIQYLVHVAAGRVECVETGPFVMPSWTFAIRGSEATWTRFWQSVPAPGDNDLFALRKTGEMTIEGNLKPFMANLIYVKEVLAMPRLLDDKI</sequence>
<dbReference type="InterPro" id="IPR036527">
    <property type="entry name" value="SCP2_sterol-bd_dom_sf"/>
</dbReference>
<reference evidence="1" key="1">
    <citation type="submission" date="2015-10" db="EMBL/GenBank/DDBJ databases">
        <authorList>
            <person name="Gilbert D.G."/>
        </authorList>
    </citation>
    <scope>NUCLEOTIDE SEQUENCE</scope>
</reference>
<name>A0A160TWS2_9ZZZZ</name>
<evidence type="ECO:0000313" key="1">
    <source>
        <dbReference type="EMBL" id="CUS54947.1"/>
    </source>
</evidence>